<name>A0ABV5GTW0_9FLAO</name>
<feature type="domain" description="Copper-binding protein MbnP-like" evidence="1">
    <location>
        <begin position="35"/>
        <end position="237"/>
    </location>
</feature>
<evidence type="ECO:0000313" key="3">
    <source>
        <dbReference type="Proteomes" id="UP001589607"/>
    </source>
</evidence>
<dbReference type="EMBL" id="JBHMEY010000071">
    <property type="protein sequence ID" value="MFB9098275.1"/>
    <property type="molecule type" value="Genomic_DNA"/>
</dbReference>
<evidence type="ECO:0000313" key="2">
    <source>
        <dbReference type="EMBL" id="MFB9098275.1"/>
    </source>
</evidence>
<gene>
    <name evidence="2" type="ORF">ACFFVF_17330</name>
</gene>
<evidence type="ECO:0000259" key="1">
    <source>
        <dbReference type="Pfam" id="PF20243"/>
    </source>
</evidence>
<keyword evidence="3" id="KW-1185">Reference proteome</keyword>
<dbReference type="InterPro" id="IPR046863">
    <property type="entry name" value="MbnP-like_dom"/>
</dbReference>
<proteinExistence type="predicted"/>
<reference evidence="2 3" key="1">
    <citation type="submission" date="2024-09" db="EMBL/GenBank/DDBJ databases">
        <authorList>
            <person name="Sun Q."/>
            <person name="Mori K."/>
        </authorList>
    </citation>
    <scope>NUCLEOTIDE SEQUENCE [LARGE SCALE GENOMIC DNA]</scope>
    <source>
        <strain evidence="2 3">CECT 7955</strain>
    </source>
</reference>
<comment type="caution">
    <text evidence="2">The sequence shown here is derived from an EMBL/GenBank/DDBJ whole genome shotgun (WGS) entry which is preliminary data.</text>
</comment>
<protein>
    <submittedName>
        <fullName evidence="2">MbnP family protein</fullName>
    </submittedName>
</protein>
<sequence>MKFQLKNIVAIIAVTLVLVSCSKDDESVNDVTGIGSVKLEFDQVYKDANFAANTAYINSNGEVVKVTKAKYIVSNIELVRFDGSVYTVPKSESYFIIDDLAPETTLLQLPNIPAGNYTKVKFGIGVDEAQFSLGATGQGDFLTTAQDAGMMWSWSAGYKFVAFEGTFTSATVTTDAQFKVHTGKTGTDYNYTTVTLDFPDNALVRANIIPQIHIMADLSQLIDGTNKINLSEQATIMGGTKLPLITANISNMFEVHHVHND</sequence>
<organism evidence="2 3">
    <name type="scientific">Flavobacterium jumunjinense</name>
    <dbReference type="NCBI Taxonomy" id="998845"/>
    <lineage>
        <taxon>Bacteria</taxon>
        <taxon>Pseudomonadati</taxon>
        <taxon>Bacteroidota</taxon>
        <taxon>Flavobacteriia</taxon>
        <taxon>Flavobacteriales</taxon>
        <taxon>Flavobacteriaceae</taxon>
        <taxon>Flavobacterium</taxon>
    </lineage>
</organism>
<dbReference type="Pfam" id="PF20243">
    <property type="entry name" value="MbnP"/>
    <property type="match status" value="1"/>
</dbReference>
<dbReference type="PROSITE" id="PS51257">
    <property type="entry name" value="PROKAR_LIPOPROTEIN"/>
    <property type="match status" value="1"/>
</dbReference>
<dbReference type="RefSeq" id="WP_236452981.1">
    <property type="nucleotide sequence ID" value="NZ_CBCSGE010000019.1"/>
</dbReference>
<accession>A0ABV5GTW0</accession>
<dbReference type="Proteomes" id="UP001589607">
    <property type="component" value="Unassembled WGS sequence"/>
</dbReference>